<comment type="caution">
    <text evidence="2">The sequence shown here is derived from an EMBL/GenBank/DDBJ whole genome shotgun (WGS) entry which is preliminary data.</text>
</comment>
<evidence type="ECO:0000313" key="2">
    <source>
        <dbReference type="EMBL" id="KAK9199736.1"/>
    </source>
</evidence>
<dbReference type="AlphaFoldDB" id="A0AAP0MAS1"/>
<feature type="compositionally biased region" description="Basic and acidic residues" evidence="1">
    <location>
        <begin position="1"/>
        <end position="15"/>
    </location>
</feature>
<protein>
    <submittedName>
        <fullName evidence="2">Uncharacterized protein</fullName>
    </submittedName>
</protein>
<feature type="compositionally biased region" description="Basic and acidic residues" evidence="1">
    <location>
        <begin position="39"/>
        <end position="48"/>
    </location>
</feature>
<name>A0AAP0MAS1_9ROSI</name>
<feature type="compositionally biased region" description="Polar residues" evidence="1">
    <location>
        <begin position="28"/>
        <end position="37"/>
    </location>
</feature>
<feature type="region of interest" description="Disordered" evidence="1">
    <location>
        <begin position="80"/>
        <end position="166"/>
    </location>
</feature>
<dbReference type="Proteomes" id="UP001428341">
    <property type="component" value="Unassembled WGS sequence"/>
</dbReference>
<gene>
    <name evidence="2" type="ORF">WN944_014929</name>
</gene>
<accession>A0AAP0MAS1</accession>
<keyword evidence="3" id="KW-1185">Reference proteome</keyword>
<evidence type="ECO:0000313" key="3">
    <source>
        <dbReference type="Proteomes" id="UP001428341"/>
    </source>
</evidence>
<evidence type="ECO:0000256" key="1">
    <source>
        <dbReference type="SAM" id="MobiDB-lite"/>
    </source>
</evidence>
<reference evidence="2 3" key="1">
    <citation type="submission" date="2024-05" db="EMBL/GenBank/DDBJ databases">
        <title>Haplotype-resolved chromosome-level genome assembly of Huyou (Citrus changshanensis).</title>
        <authorList>
            <person name="Miao C."/>
            <person name="Chen W."/>
            <person name="Wu Y."/>
            <person name="Wang L."/>
            <person name="Zhao S."/>
            <person name="Grierson D."/>
            <person name="Xu C."/>
            <person name="Chen K."/>
        </authorList>
    </citation>
    <scope>NUCLEOTIDE SEQUENCE [LARGE SCALE GENOMIC DNA]</scope>
    <source>
        <strain evidence="2">01-14</strain>
        <tissue evidence="2">Leaf</tissue>
    </source>
</reference>
<feature type="compositionally biased region" description="Basic residues" evidence="1">
    <location>
        <begin position="154"/>
        <end position="164"/>
    </location>
</feature>
<feature type="region of interest" description="Disordered" evidence="1">
    <location>
        <begin position="1"/>
        <end position="55"/>
    </location>
</feature>
<sequence>MRNKRHIECPKRKTTTEPTTAAEHELAIQTTAQTTSDGGLEKGADEGKTNSVHLSQHSDHISDFHVVDEGLDDFAVEANEEDVEAVDPPWSQSLKSNTSHRSRRSMGAHSQSKVAIDQAEDTVPTDDLPSEIVRNEPCKRKRKNASKSPITITHSHRQANKKKSAVVQIRASQRITNQRMPHSTQG</sequence>
<proteinExistence type="predicted"/>
<organism evidence="2 3">
    <name type="scientific">Citrus x changshan-huyou</name>
    <dbReference type="NCBI Taxonomy" id="2935761"/>
    <lineage>
        <taxon>Eukaryota</taxon>
        <taxon>Viridiplantae</taxon>
        <taxon>Streptophyta</taxon>
        <taxon>Embryophyta</taxon>
        <taxon>Tracheophyta</taxon>
        <taxon>Spermatophyta</taxon>
        <taxon>Magnoliopsida</taxon>
        <taxon>eudicotyledons</taxon>
        <taxon>Gunneridae</taxon>
        <taxon>Pentapetalae</taxon>
        <taxon>rosids</taxon>
        <taxon>malvids</taxon>
        <taxon>Sapindales</taxon>
        <taxon>Rutaceae</taxon>
        <taxon>Aurantioideae</taxon>
        <taxon>Citrus</taxon>
    </lineage>
</organism>
<dbReference type="EMBL" id="JBCGBO010000005">
    <property type="protein sequence ID" value="KAK9199736.1"/>
    <property type="molecule type" value="Genomic_DNA"/>
</dbReference>